<gene>
    <name evidence="1" type="ORF">QFC19_003982</name>
</gene>
<organism evidence="1 2">
    <name type="scientific">Naganishia cerealis</name>
    <dbReference type="NCBI Taxonomy" id="610337"/>
    <lineage>
        <taxon>Eukaryota</taxon>
        <taxon>Fungi</taxon>
        <taxon>Dikarya</taxon>
        <taxon>Basidiomycota</taxon>
        <taxon>Agaricomycotina</taxon>
        <taxon>Tremellomycetes</taxon>
        <taxon>Filobasidiales</taxon>
        <taxon>Filobasidiaceae</taxon>
        <taxon>Naganishia</taxon>
    </lineage>
</organism>
<reference evidence="1" key="1">
    <citation type="submission" date="2023-04" db="EMBL/GenBank/DDBJ databases">
        <title>Draft Genome sequencing of Naganishia species isolated from polar environments using Oxford Nanopore Technology.</title>
        <authorList>
            <person name="Leo P."/>
            <person name="Venkateswaran K."/>
        </authorList>
    </citation>
    <scope>NUCLEOTIDE SEQUENCE</scope>
    <source>
        <strain evidence="1">MNA-CCFEE 5261</strain>
    </source>
</reference>
<dbReference type="EMBL" id="JASBWR010000040">
    <property type="protein sequence ID" value="KAJ9104340.1"/>
    <property type="molecule type" value="Genomic_DNA"/>
</dbReference>
<evidence type="ECO:0000313" key="1">
    <source>
        <dbReference type="EMBL" id="KAJ9104340.1"/>
    </source>
</evidence>
<proteinExistence type="predicted"/>
<evidence type="ECO:0000313" key="2">
    <source>
        <dbReference type="Proteomes" id="UP001241377"/>
    </source>
</evidence>
<dbReference type="Proteomes" id="UP001241377">
    <property type="component" value="Unassembled WGS sequence"/>
</dbReference>
<accession>A0ACC2VZM2</accession>
<sequence length="276" mass="29219">MSSPTSIPKPPQQTAQQAGEKRTAPSLSPEITVVDGTESLSAPPPAKKPRMSGSGSGAGDGDAGSVDDKENSKTPAFAAAANSKTTTTIKATTATPKKPSTGVKKTIFMPGFGPKPTSPAIPKQLAENLSVPLPPTSSAPATAGAAPDIAALKRDFVDALPADLKELLDMEIETMGDDWFVALRGEFVKPYFRDVSLPLARDMRLQMEAGKDGPHARLADHFPIPLGVPISSRNSRGRLFMDEVMPPLWNPGGDYRYVLATDVLIGVVPRGWTDRH</sequence>
<protein>
    <submittedName>
        <fullName evidence="1">Uncharacterized protein</fullName>
    </submittedName>
</protein>
<name>A0ACC2VZM2_9TREE</name>
<comment type="caution">
    <text evidence="1">The sequence shown here is derived from an EMBL/GenBank/DDBJ whole genome shotgun (WGS) entry which is preliminary data.</text>
</comment>
<keyword evidence="2" id="KW-1185">Reference proteome</keyword>